<dbReference type="PANTHER" id="PTHR23232">
    <property type="entry name" value="KRAB DOMAIN C2H2 ZINC FINGER"/>
    <property type="match status" value="1"/>
</dbReference>
<dbReference type="InterPro" id="IPR001909">
    <property type="entry name" value="KRAB"/>
</dbReference>
<dbReference type="CDD" id="cd07765">
    <property type="entry name" value="KRAB_A-box"/>
    <property type="match status" value="1"/>
</dbReference>
<dbReference type="InterPro" id="IPR050169">
    <property type="entry name" value="Krueppel_C2H2_ZnF"/>
</dbReference>
<dbReference type="Gene3D" id="6.10.140.140">
    <property type="match status" value="1"/>
</dbReference>
<evidence type="ECO:0000259" key="2">
    <source>
        <dbReference type="PROSITE" id="PS50805"/>
    </source>
</evidence>
<feature type="compositionally biased region" description="Polar residues" evidence="1">
    <location>
        <begin position="182"/>
        <end position="202"/>
    </location>
</feature>
<dbReference type="AlphaFoldDB" id="A0AAW1BTP5"/>
<evidence type="ECO:0000313" key="3">
    <source>
        <dbReference type="EMBL" id="KAK9405373.1"/>
    </source>
</evidence>
<feature type="region of interest" description="Disordered" evidence="1">
    <location>
        <begin position="140"/>
        <end position="165"/>
    </location>
</feature>
<reference evidence="3 4" key="1">
    <citation type="journal article" date="2024" name="Proc. Natl. Acad. Sci. U.S.A.">
        <title>The genetic regulatory architecture and epigenomic basis for age-related changes in rattlesnake venom.</title>
        <authorList>
            <person name="Hogan M.P."/>
            <person name="Holding M.L."/>
            <person name="Nystrom G.S."/>
            <person name="Colston T.J."/>
            <person name="Bartlett D.A."/>
            <person name="Mason A.J."/>
            <person name="Ellsworth S.A."/>
            <person name="Rautsaw R.M."/>
            <person name="Lawrence K.C."/>
            <person name="Strickland J.L."/>
            <person name="He B."/>
            <person name="Fraser P."/>
            <person name="Margres M.J."/>
            <person name="Gilbert D.M."/>
            <person name="Gibbs H.L."/>
            <person name="Parkinson C.L."/>
            <person name="Rokyta D.R."/>
        </authorList>
    </citation>
    <scope>NUCLEOTIDE SEQUENCE [LARGE SCALE GENOMIC DNA]</scope>
    <source>
        <strain evidence="3">DRR0105</strain>
    </source>
</reference>
<dbReference type="PANTHER" id="PTHR23232:SF156">
    <property type="entry name" value="KRAB DOMAIN-CONTAINING PROTEIN"/>
    <property type="match status" value="1"/>
</dbReference>
<sequence>MHGAKISSQEVTLAKGFLLSHVEQKTQRKQQIHGHLMEVATHGSKASGDVSHLSQEIVLRQEDPSSQETPSESTTMVIKAMERSPRCGGAETVAVLPTQIPVSFEDVTVFFSEEEWALLDFDQKSLYREVMLENAKNVESMDKRGKPEDYKRPGVNSLERTESGKGILQNRRKLKLLLRQAGTPSHAPSNGSSSRTGSQEGNSLRGIRQDSEGEAGRATLSVWPFWGEAPAPFNPWREQETESQAQGQSRELPRI</sequence>
<proteinExistence type="predicted"/>
<accession>A0AAW1BTP5</accession>
<evidence type="ECO:0000313" key="4">
    <source>
        <dbReference type="Proteomes" id="UP001474421"/>
    </source>
</evidence>
<feature type="domain" description="KRAB" evidence="2">
    <location>
        <begin position="102"/>
        <end position="180"/>
    </location>
</feature>
<comment type="caution">
    <text evidence="3">The sequence shown here is derived from an EMBL/GenBank/DDBJ whole genome shotgun (WGS) entry which is preliminary data.</text>
</comment>
<protein>
    <submittedName>
        <fullName evidence="3">Zinc finger protein 91-like</fullName>
    </submittedName>
</protein>
<name>A0AAW1BTP5_CROAD</name>
<dbReference type="SMART" id="SM00349">
    <property type="entry name" value="KRAB"/>
    <property type="match status" value="1"/>
</dbReference>
<gene>
    <name evidence="3" type="ORF">NXF25_004147</name>
</gene>
<keyword evidence="4" id="KW-1185">Reference proteome</keyword>
<dbReference type="Proteomes" id="UP001474421">
    <property type="component" value="Unassembled WGS sequence"/>
</dbReference>
<dbReference type="PROSITE" id="PS50805">
    <property type="entry name" value="KRAB"/>
    <property type="match status" value="1"/>
</dbReference>
<dbReference type="Pfam" id="PF01352">
    <property type="entry name" value="KRAB"/>
    <property type="match status" value="1"/>
</dbReference>
<feature type="compositionally biased region" description="Basic and acidic residues" evidence="1">
    <location>
        <begin position="140"/>
        <end position="152"/>
    </location>
</feature>
<dbReference type="SUPFAM" id="SSF109640">
    <property type="entry name" value="KRAB domain (Kruppel-associated box)"/>
    <property type="match status" value="1"/>
</dbReference>
<dbReference type="GO" id="GO:0006355">
    <property type="term" value="P:regulation of DNA-templated transcription"/>
    <property type="evidence" value="ECO:0007669"/>
    <property type="project" value="InterPro"/>
</dbReference>
<dbReference type="InterPro" id="IPR036051">
    <property type="entry name" value="KRAB_dom_sf"/>
</dbReference>
<dbReference type="EMBL" id="JAOTOJ010000002">
    <property type="protein sequence ID" value="KAK9405373.1"/>
    <property type="molecule type" value="Genomic_DNA"/>
</dbReference>
<evidence type="ECO:0000256" key="1">
    <source>
        <dbReference type="SAM" id="MobiDB-lite"/>
    </source>
</evidence>
<organism evidence="3 4">
    <name type="scientific">Crotalus adamanteus</name>
    <name type="common">Eastern diamondback rattlesnake</name>
    <dbReference type="NCBI Taxonomy" id="8729"/>
    <lineage>
        <taxon>Eukaryota</taxon>
        <taxon>Metazoa</taxon>
        <taxon>Chordata</taxon>
        <taxon>Craniata</taxon>
        <taxon>Vertebrata</taxon>
        <taxon>Euteleostomi</taxon>
        <taxon>Lepidosauria</taxon>
        <taxon>Squamata</taxon>
        <taxon>Bifurcata</taxon>
        <taxon>Unidentata</taxon>
        <taxon>Episquamata</taxon>
        <taxon>Toxicofera</taxon>
        <taxon>Serpentes</taxon>
        <taxon>Colubroidea</taxon>
        <taxon>Viperidae</taxon>
        <taxon>Crotalinae</taxon>
        <taxon>Crotalus</taxon>
    </lineage>
</organism>
<feature type="region of interest" description="Disordered" evidence="1">
    <location>
        <begin position="181"/>
        <end position="255"/>
    </location>
</feature>